<evidence type="ECO:0000313" key="2">
    <source>
        <dbReference type="Proteomes" id="UP001220530"/>
    </source>
</evidence>
<gene>
    <name evidence="1" type="ORF">PSQ19_14335</name>
</gene>
<dbReference type="InterPro" id="IPR036111">
    <property type="entry name" value="Mal/L-sulfo/L-lacto_DH-like_sf"/>
</dbReference>
<accession>A0ABY7YKQ4</accession>
<proteinExistence type="predicted"/>
<protein>
    <submittedName>
        <fullName evidence="1">Uncharacterized protein</fullName>
    </submittedName>
</protein>
<dbReference type="EMBL" id="CP118246">
    <property type="protein sequence ID" value="WDR01880.1"/>
    <property type="molecule type" value="Genomic_DNA"/>
</dbReference>
<sequence>MASLLIALDPKKFPGNGDGQREARAEALFDAIVGQGARLPSQRRYAARLRTEQSGTVSIPKALHDDLMRLSRR</sequence>
<dbReference type="SUPFAM" id="SSF89733">
    <property type="entry name" value="L-sulfolactate dehydrogenase-like"/>
    <property type="match status" value="1"/>
</dbReference>
<organism evidence="1 2">
    <name type="scientific">Devosia algicola</name>
    <dbReference type="NCBI Taxonomy" id="3026418"/>
    <lineage>
        <taxon>Bacteria</taxon>
        <taxon>Pseudomonadati</taxon>
        <taxon>Pseudomonadota</taxon>
        <taxon>Alphaproteobacteria</taxon>
        <taxon>Hyphomicrobiales</taxon>
        <taxon>Devosiaceae</taxon>
        <taxon>Devosia</taxon>
    </lineage>
</organism>
<name>A0ABY7YKQ4_9HYPH</name>
<dbReference type="Proteomes" id="UP001220530">
    <property type="component" value="Chromosome"/>
</dbReference>
<evidence type="ECO:0000313" key="1">
    <source>
        <dbReference type="EMBL" id="WDR01880.1"/>
    </source>
</evidence>
<reference evidence="1 2" key="1">
    <citation type="submission" date="2023-02" db="EMBL/GenBank/DDBJ databases">
        <title>Devosia algicola sp. nov., isolated from the phycosphere of marine algae.</title>
        <authorList>
            <person name="Kim J.M."/>
            <person name="Lee J.K."/>
            <person name="Choi B.J."/>
            <person name="Bayburt H."/>
            <person name="Jeon C.O."/>
        </authorList>
    </citation>
    <scope>NUCLEOTIDE SEQUENCE [LARGE SCALE GENOMIC DNA]</scope>
    <source>
        <strain evidence="1 2">G20-9</strain>
    </source>
</reference>
<keyword evidence="2" id="KW-1185">Reference proteome</keyword>